<proteinExistence type="predicted"/>
<name>A0A9J6DD44_RHIMP</name>
<evidence type="ECO:0000313" key="3">
    <source>
        <dbReference type="Proteomes" id="UP000821866"/>
    </source>
</evidence>
<dbReference type="EMBL" id="JABSTU010000010">
    <property type="protein sequence ID" value="KAH8020045.1"/>
    <property type="molecule type" value="Genomic_DNA"/>
</dbReference>
<feature type="compositionally biased region" description="Low complexity" evidence="1">
    <location>
        <begin position="77"/>
        <end position="97"/>
    </location>
</feature>
<feature type="region of interest" description="Disordered" evidence="1">
    <location>
        <begin position="64"/>
        <end position="99"/>
    </location>
</feature>
<comment type="caution">
    <text evidence="2">The sequence shown here is derived from an EMBL/GenBank/DDBJ whole genome shotgun (WGS) entry which is preliminary data.</text>
</comment>
<dbReference type="VEuPathDB" id="VectorBase:LOC119176556"/>
<evidence type="ECO:0000256" key="1">
    <source>
        <dbReference type="SAM" id="MobiDB-lite"/>
    </source>
</evidence>
<dbReference type="Proteomes" id="UP000821866">
    <property type="component" value="Chromosome 8"/>
</dbReference>
<reference evidence="2" key="1">
    <citation type="journal article" date="2020" name="Cell">
        <title>Large-Scale Comparative Analyses of Tick Genomes Elucidate Their Genetic Diversity and Vector Capacities.</title>
        <authorList>
            <consortium name="Tick Genome and Microbiome Consortium (TIGMIC)"/>
            <person name="Jia N."/>
            <person name="Wang J."/>
            <person name="Shi W."/>
            <person name="Du L."/>
            <person name="Sun Y."/>
            <person name="Zhan W."/>
            <person name="Jiang J.F."/>
            <person name="Wang Q."/>
            <person name="Zhang B."/>
            <person name="Ji P."/>
            <person name="Bell-Sakyi L."/>
            <person name="Cui X.M."/>
            <person name="Yuan T.T."/>
            <person name="Jiang B.G."/>
            <person name="Yang W.F."/>
            <person name="Lam T.T."/>
            <person name="Chang Q.C."/>
            <person name="Ding S.J."/>
            <person name="Wang X.J."/>
            <person name="Zhu J.G."/>
            <person name="Ruan X.D."/>
            <person name="Zhao L."/>
            <person name="Wei J.T."/>
            <person name="Ye R.Z."/>
            <person name="Que T.C."/>
            <person name="Du C.H."/>
            <person name="Zhou Y.H."/>
            <person name="Cheng J.X."/>
            <person name="Dai P.F."/>
            <person name="Guo W.B."/>
            <person name="Han X.H."/>
            <person name="Huang E.J."/>
            <person name="Li L.F."/>
            <person name="Wei W."/>
            <person name="Gao Y.C."/>
            <person name="Liu J.Z."/>
            <person name="Shao H.Z."/>
            <person name="Wang X."/>
            <person name="Wang C.C."/>
            <person name="Yang T.C."/>
            <person name="Huo Q.B."/>
            <person name="Li W."/>
            <person name="Chen H.Y."/>
            <person name="Chen S.E."/>
            <person name="Zhou L.G."/>
            <person name="Ni X.B."/>
            <person name="Tian J.H."/>
            <person name="Sheng Y."/>
            <person name="Liu T."/>
            <person name="Pan Y.S."/>
            <person name="Xia L.Y."/>
            <person name="Li J."/>
            <person name="Zhao F."/>
            <person name="Cao W.C."/>
        </authorList>
    </citation>
    <scope>NUCLEOTIDE SEQUENCE</scope>
    <source>
        <strain evidence="2">Rmic-2018</strain>
    </source>
</reference>
<sequence>MGGKQSTTTSNPRVSAGSGDTTGATAANAAAGGGLSSLLAGAHHSSSSTDARLRARSLSSVLNLHPGQPLSIPASQSGFGTPESPPESGSSTPDSTPVGRVFAAHSLPVQLVSFNGKCFSFIARPVCRSRKASRFRFSIRVYASRC</sequence>
<dbReference type="AlphaFoldDB" id="A0A9J6DD44"/>
<evidence type="ECO:0000313" key="2">
    <source>
        <dbReference type="EMBL" id="KAH8020045.1"/>
    </source>
</evidence>
<feature type="compositionally biased region" description="Polar residues" evidence="1">
    <location>
        <begin position="1"/>
        <end position="13"/>
    </location>
</feature>
<feature type="compositionally biased region" description="Low complexity" evidence="1">
    <location>
        <begin position="15"/>
        <end position="28"/>
    </location>
</feature>
<keyword evidence="3" id="KW-1185">Reference proteome</keyword>
<organism evidence="2 3">
    <name type="scientific">Rhipicephalus microplus</name>
    <name type="common">Cattle tick</name>
    <name type="synonym">Boophilus microplus</name>
    <dbReference type="NCBI Taxonomy" id="6941"/>
    <lineage>
        <taxon>Eukaryota</taxon>
        <taxon>Metazoa</taxon>
        <taxon>Ecdysozoa</taxon>
        <taxon>Arthropoda</taxon>
        <taxon>Chelicerata</taxon>
        <taxon>Arachnida</taxon>
        <taxon>Acari</taxon>
        <taxon>Parasitiformes</taxon>
        <taxon>Ixodida</taxon>
        <taxon>Ixodoidea</taxon>
        <taxon>Ixodidae</taxon>
        <taxon>Rhipicephalinae</taxon>
        <taxon>Rhipicephalus</taxon>
        <taxon>Boophilus</taxon>
    </lineage>
</organism>
<gene>
    <name evidence="2" type="ORF">HPB51_023928</name>
</gene>
<feature type="region of interest" description="Disordered" evidence="1">
    <location>
        <begin position="1"/>
        <end position="28"/>
    </location>
</feature>
<protein>
    <submittedName>
        <fullName evidence="2">Uncharacterized protein</fullName>
    </submittedName>
</protein>
<accession>A0A9J6DD44</accession>
<reference evidence="2" key="2">
    <citation type="submission" date="2021-09" db="EMBL/GenBank/DDBJ databases">
        <authorList>
            <person name="Jia N."/>
            <person name="Wang J."/>
            <person name="Shi W."/>
            <person name="Du L."/>
            <person name="Sun Y."/>
            <person name="Zhan W."/>
            <person name="Jiang J."/>
            <person name="Wang Q."/>
            <person name="Zhang B."/>
            <person name="Ji P."/>
            <person name="Sakyi L.B."/>
            <person name="Cui X."/>
            <person name="Yuan T."/>
            <person name="Jiang B."/>
            <person name="Yang W."/>
            <person name="Lam T.T.-Y."/>
            <person name="Chang Q."/>
            <person name="Ding S."/>
            <person name="Wang X."/>
            <person name="Zhu J."/>
            <person name="Ruan X."/>
            <person name="Zhao L."/>
            <person name="Wei J."/>
            <person name="Que T."/>
            <person name="Du C."/>
            <person name="Cheng J."/>
            <person name="Dai P."/>
            <person name="Han X."/>
            <person name="Huang E."/>
            <person name="Gao Y."/>
            <person name="Liu J."/>
            <person name="Shao H."/>
            <person name="Ye R."/>
            <person name="Li L."/>
            <person name="Wei W."/>
            <person name="Wang X."/>
            <person name="Wang C."/>
            <person name="Huo Q."/>
            <person name="Li W."/>
            <person name="Guo W."/>
            <person name="Chen H."/>
            <person name="Chen S."/>
            <person name="Zhou L."/>
            <person name="Zhou L."/>
            <person name="Ni X."/>
            <person name="Tian J."/>
            <person name="Zhou Y."/>
            <person name="Sheng Y."/>
            <person name="Liu T."/>
            <person name="Pan Y."/>
            <person name="Xia L."/>
            <person name="Li J."/>
            <person name="Zhao F."/>
            <person name="Cao W."/>
        </authorList>
    </citation>
    <scope>NUCLEOTIDE SEQUENCE</scope>
    <source>
        <strain evidence="2">Rmic-2018</strain>
        <tissue evidence="2">Larvae</tissue>
    </source>
</reference>